<dbReference type="EMBL" id="MK072390">
    <property type="protein sequence ID" value="AYV83570.1"/>
    <property type="molecule type" value="Genomic_DNA"/>
</dbReference>
<gene>
    <name evidence="1" type="ORF">Hyperionvirus8_54</name>
</gene>
<proteinExistence type="predicted"/>
<accession>A0A3G5A8G8</accession>
<reference evidence="1" key="1">
    <citation type="submission" date="2018-10" db="EMBL/GenBank/DDBJ databases">
        <title>Hidden diversity of soil giant viruses.</title>
        <authorList>
            <person name="Schulz F."/>
            <person name="Alteio L."/>
            <person name="Goudeau D."/>
            <person name="Ryan E.M."/>
            <person name="Malmstrom R.R."/>
            <person name="Blanchard J."/>
            <person name="Woyke T."/>
        </authorList>
    </citation>
    <scope>NUCLEOTIDE SEQUENCE</scope>
    <source>
        <strain evidence="1">HYV1</strain>
    </source>
</reference>
<sequence>MTSLFVDIKLEPKRVSIDDLISYVKKNVKTMNHVVGGSQQQENEIAEVDVVSSAAGASGIIKAVSKFPQNLNKIFSKFDLFRVGTTPFVKIGKNKCNISLLSAVLSCLKDDFVIMPQDGGGQQIYINQLNTNLVGFINSDKYNELNYRKITGLSQNEIIHQLRAWENSKCSMKVIADYFDVNIFLLDIGGDKLFDVNCYNQFKKSILIMMLSGDDYVFEALFCSGIKIFDRNDHLMKHLGGIVCCKLLENNVGDIVGGGVIVSKAPSKVKESYSLGEKRLLRLLQKEERREEYLKEGSPDLVKIKEEPLENNVDGINEIMECSEVNEDELVIGDISDEEVDMMPDLLANIEKLKGYDQLVLQKLGNKKYDEKKMLLAEIQEDAEFLGISLIVGGSTKKKKTKNQLIGEITNAIKSLKKL</sequence>
<organism evidence="1">
    <name type="scientific">Hyperionvirus sp</name>
    <dbReference type="NCBI Taxonomy" id="2487770"/>
    <lineage>
        <taxon>Viruses</taxon>
        <taxon>Varidnaviria</taxon>
        <taxon>Bamfordvirae</taxon>
        <taxon>Nucleocytoviricota</taxon>
        <taxon>Megaviricetes</taxon>
        <taxon>Imitervirales</taxon>
        <taxon>Mimiviridae</taxon>
        <taxon>Klosneuvirinae</taxon>
    </lineage>
</organism>
<evidence type="ECO:0000313" key="1">
    <source>
        <dbReference type="EMBL" id="AYV83570.1"/>
    </source>
</evidence>
<protein>
    <submittedName>
        <fullName evidence="1">Uncharacterized protein</fullName>
    </submittedName>
</protein>
<name>A0A3G5A8G8_9VIRU</name>